<dbReference type="PANTHER" id="PTHR47969">
    <property type="entry name" value="CHROMOSOME-ASSOCIATED KINESIN KIF4A-RELATED"/>
    <property type="match status" value="1"/>
</dbReference>
<dbReference type="PRINTS" id="PR00380">
    <property type="entry name" value="KINESINHEAVY"/>
</dbReference>
<dbReference type="GO" id="GO:0005524">
    <property type="term" value="F:ATP binding"/>
    <property type="evidence" value="ECO:0007669"/>
    <property type="project" value="UniProtKB-UniRule"/>
</dbReference>
<dbReference type="GO" id="GO:0003777">
    <property type="term" value="F:microtubule motor activity"/>
    <property type="evidence" value="ECO:0007669"/>
    <property type="project" value="InterPro"/>
</dbReference>
<dbReference type="Gene3D" id="3.40.850.10">
    <property type="entry name" value="Kinesin motor domain"/>
    <property type="match status" value="1"/>
</dbReference>
<reference evidence="3" key="3">
    <citation type="submission" date="2010-09" db="EMBL/GenBank/DDBJ databases">
        <title>Annotation of Gaeumannomyces graminis var. tritici R3-111a-1.</title>
        <authorList>
            <consortium name="The Broad Institute Genome Sequencing Platform"/>
            <person name="Ma L.-J."/>
            <person name="Dead R."/>
            <person name="Young S.K."/>
            <person name="Zeng Q."/>
            <person name="Gargeya S."/>
            <person name="Fitzgerald M."/>
            <person name="Haas B."/>
            <person name="Abouelleil A."/>
            <person name="Alvarado L."/>
            <person name="Arachchi H.M."/>
            <person name="Berlin A."/>
            <person name="Brown A."/>
            <person name="Chapman S.B."/>
            <person name="Chen Z."/>
            <person name="Dunbar C."/>
            <person name="Freedman E."/>
            <person name="Gearin G."/>
            <person name="Gellesch M."/>
            <person name="Goldberg J."/>
            <person name="Griggs A."/>
            <person name="Gujja S."/>
            <person name="Heiman D."/>
            <person name="Howarth C."/>
            <person name="Larson L."/>
            <person name="Lui A."/>
            <person name="MacDonald P.J.P."/>
            <person name="Mehta T."/>
            <person name="Montmayeur A."/>
            <person name="Murphy C."/>
            <person name="Neiman D."/>
            <person name="Pearson M."/>
            <person name="Priest M."/>
            <person name="Roberts A."/>
            <person name="Saif S."/>
            <person name="Shea T."/>
            <person name="Shenoy N."/>
            <person name="Sisk P."/>
            <person name="Stolte C."/>
            <person name="Sykes S."/>
            <person name="Yandava C."/>
            <person name="Wortman J."/>
            <person name="Nusbaum C."/>
            <person name="Birren B."/>
        </authorList>
    </citation>
    <scope>NUCLEOTIDE SEQUENCE</scope>
    <source>
        <strain evidence="3">R3-111a-1</strain>
    </source>
</reference>
<dbReference type="GO" id="GO:0051231">
    <property type="term" value="P:spindle elongation"/>
    <property type="evidence" value="ECO:0007669"/>
    <property type="project" value="TreeGrafter"/>
</dbReference>
<dbReference type="InterPro" id="IPR027640">
    <property type="entry name" value="Kinesin-like_fam"/>
</dbReference>
<dbReference type="AlphaFoldDB" id="J3NYX6"/>
<dbReference type="GeneID" id="20346935"/>
<gene>
    <name evidence="4" type="primary">20346935</name>
    <name evidence="3" type="ORF">GGTG_06477</name>
</gene>
<keyword evidence="5" id="KW-1185">Reference proteome</keyword>
<reference evidence="5" key="1">
    <citation type="submission" date="2010-07" db="EMBL/GenBank/DDBJ databases">
        <title>The genome sequence of Gaeumannomyces graminis var. tritici strain R3-111a-1.</title>
        <authorList>
            <consortium name="The Broad Institute Genome Sequencing Platform"/>
            <person name="Ma L.-J."/>
            <person name="Dead R."/>
            <person name="Young S."/>
            <person name="Zeng Q."/>
            <person name="Koehrsen M."/>
            <person name="Alvarado L."/>
            <person name="Berlin A."/>
            <person name="Chapman S.B."/>
            <person name="Chen Z."/>
            <person name="Freedman E."/>
            <person name="Gellesch M."/>
            <person name="Goldberg J."/>
            <person name="Griggs A."/>
            <person name="Gujja S."/>
            <person name="Heilman E.R."/>
            <person name="Heiman D."/>
            <person name="Hepburn T."/>
            <person name="Howarth C."/>
            <person name="Jen D."/>
            <person name="Larson L."/>
            <person name="Mehta T."/>
            <person name="Neiman D."/>
            <person name="Pearson M."/>
            <person name="Roberts A."/>
            <person name="Saif S."/>
            <person name="Shea T."/>
            <person name="Shenoy N."/>
            <person name="Sisk P."/>
            <person name="Stolte C."/>
            <person name="Sykes S."/>
            <person name="Walk T."/>
            <person name="White J."/>
            <person name="Yandava C."/>
            <person name="Haas B."/>
            <person name="Nusbaum C."/>
            <person name="Birren B."/>
        </authorList>
    </citation>
    <scope>NUCLEOTIDE SEQUENCE [LARGE SCALE GENOMIC DNA]</scope>
    <source>
        <strain evidence="5">R3-111a-1</strain>
    </source>
</reference>
<protein>
    <recommendedName>
        <fullName evidence="2">Kinesin motor domain-containing protein</fullName>
    </recommendedName>
</protein>
<dbReference type="EnsemblFungi" id="EJT76559">
    <property type="protein sequence ID" value="EJT76559"/>
    <property type="gene ID" value="GGTG_06477"/>
</dbReference>
<proteinExistence type="inferred from homology"/>
<dbReference type="STRING" id="644352.J3NYX6"/>
<evidence type="ECO:0000313" key="3">
    <source>
        <dbReference type="EMBL" id="EJT76559.1"/>
    </source>
</evidence>
<reference evidence="4" key="4">
    <citation type="journal article" date="2015" name="G3 (Bethesda)">
        <title>Genome sequences of three phytopathogenic species of the Magnaporthaceae family of fungi.</title>
        <authorList>
            <person name="Okagaki L.H."/>
            <person name="Nunes C.C."/>
            <person name="Sailsbery J."/>
            <person name="Clay B."/>
            <person name="Brown D."/>
            <person name="John T."/>
            <person name="Oh Y."/>
            <person name="Young N."/>
            <person name="Fitzgerald M."/>
            <person name="Haas B.J."/>
            <person name="Zeng Q."/>
            <person name="Young S."/>
            <person name="Adiconis X."/>
            <person name="Fan L."/>
            <person name="Levin J.Z."/>
            <person name="Mitchell T.K."/>
            <person name="Okubara P.A."/>
            <person name="Farman M.L."/>
            <person name="Kohn L.M."/>
            <person name="Birren B."/>
            <person name="Ma L.-J."/>
            <person name="Dean R.A."/>
        </authorList>
    </citation>
    <scope>NUCLEOTIDE SEQUENCE</scope>
    <source>
        <strain evidence="4">R3-111a-1</strain>
    </source>
</reference>
<keyword evidence="1" id="KW-0547">Nucleotide-binding</keyword>
<dbReference type="PROSITE" id="PS50067">
    <property type="entry name" value="KINESIN_MOTOR_2"/>
    <property type="match status" value="1"/>
</dbReference>
<feature type="binding site" evidence="1">
    <location>
        <begin position="131"/>
        <end position="138"/>
    </location>
    <ligand>
        <name>ATP</name>
        <dbReference type="ChEBI" id="CHEBI:30616"/>
    </ligand>
</feature>
<dbReference type="Proteomes" id="UP000006039">
    <property type="component" value="Unassembled WGS sequence"/>
</dbReference>
<dbReference type="SMART" id="SM00129">
    <property type="entry name" value="KISc"/>
    <property type="match status" value="1"/>
</dbReference>
<dbReference type="GO" id="GO:0007052">
    <property type="term" value="P:mitotic spindle organization"/>
    <property type="evidence" value="ECO:0007669"/>
    <property type="project" value="TreeGrafter"/>
</dbReference>
<dbReference type="VEuPathDB" id="FungiDB:GGTG_06477"/>
<name>J3NYX6_GAET3</name>
<dbReference type="SUPFAM" id="SSF52540">
    <property type="entry name" value="P-loop containing nucleoside triphosphate hydrolases"/>
    <property type="match status" value="1"/>
</dbReference>
<dbReference type="HOGENOM" id="CLU_001485_2_0_1"/>
<evidence type="ECO:0000256" key="1">
    <source>
        <dbReference type="PROSITE-ProRule" id="PRU00283"/>
    </source>
</evidence>
<dbReference type="RefSeq" id="XP_009222559.1">
    <property type="nucleotide sequence ID" value="XM_009224295.1"/>
</dbReference>
<feature type="domain" description="Kinesin motor" evidence="2">
    <location>
        <begin position="39"/>
        <end position="396"/>
    </location>
</feature>
<dbReference type="InterPro" id="IPR027417">
    <property type="entry name" value="P-loop_NTPase"/>
</dbReference>
<reference evidence="4" key="5">
    <citation type="submission" date="2018-04" db="UniProtKB">
        <authorList>
            <consortium name="EnsemblFungi"/>
        </authorList>
    </citation>
    <scope>IDENTIFICATION</scope>
    <source>
        <strain evidence="4">R3-111a-1</strain>
    </source>
</reference>
<comment type="similarity">
    <text evidence="1">Belongs to the TRAFAC class myosin-kinesin ATPase superfamily. Kinesin family.</text>
</comment>
<dbReference type="InterPro" id="IPR001752">
    <property type="entry name" value="Kinesin_motor_dom"/>
</dbReference>
<sequence>MEEFLIANQDRFEALVKGFKAKDEGLATKKSNGRTTATDIVVVARVRPVLDEEKDGGALTAVLPRPGTPGTIDCHEIRKTIRGQPALDTSTFKVDRAFGPEDTTDAIYSSVVQQLVPWAWSGGVGTLFAYGQTSSGKTFTVSGLERLVARSLFDLGGATDGDRQIYASIVELAGNSALDLLNARRPVSVLTDSFGETQVAGALERRVGSADELLALVDVAAALRATAPTLRNDASSRSHAVCRIRIELPTAAGGGGAGAGAGAEDGLLYLVDLAGSEAARDVSEHGVDRMREAREINASLSTLKDCIRGRVLHDAAAIDGGGKKPASAAAGAGAGAGGKQYVPFRQSTLTKMLRHVFDPDSGRSCRTVVVACVNPGAADTGASKNTLRYAEMLRVVVPSRGPRPYDPRVPATWNNAQLREWIQSSSGSPAVDAGTLAPSETGPQLLRLPMPEFLRRCLLTPDVSPEQARAFQSKFWQLHVDSWRAPPVSQQPQSSTSVDADVLDEATDGSSSRTVRLRGSLGALPFQERIRPGMVVRWEPEAAFKLKVPGHQSLALVLCPQSALGPGVRDALGSEVSPAAGGGESEKSHGYLCALVLPGMMPGAYEVNMWRQIVVPVENMEAEVILEYDPATRYYYMSV</sequence>
<dbReference type="Pfam" id="PF00225">
    <property type="entry name" value="Kinesin"/>
    <property type="match status" value="1"/>
</dbReference>
<dbReference type="InterPro" id="IPR036961">
    <property type="entry name" value="Kinesin_motor_dom_sf"/>
</dbReference>
<dbReference type="OrthoDB" id="3176171at2759"/>
<reference evidence="3" key="2">
    <citation type="submission" date="2010-07" db="EMBL/GenBank/DDBJ databases">
        <authorList>
            <consortium name="The Broad Institute Genome Sequencing Platform"/>
            <consortium name="Broad Institute Genome Sequencing Center for Infectious Disease"/>
            <person name="Ma L.-J."/>
            <person name="Dead R."/>
            <person name="Young S."/>
            <person name="Zeng Q."/>
            <person name="Koehrsen M."/>
            <person name="Alvarado L."/>
            <person name="Berlin A."/>
            <person name="Chapman S.B."/>
            <person name="Chen Z."/>
            <person name="Freedman E."/>
            <person name="Gellesch M."/>
            <person name="Goldberg J."/>
            <person name="Griggs A."/>
            <person name="Gujja S."/>
            <person name="Heilman E.R."/>
            <person name="Heiman D."/>
            <person name="Hepburn T."/>
            <person name="Howarth C."/>
            <person name="Jen D."/>
            <person name="Larson L."/>
            <person name="Mehta T."/>
            <person name="Neiman D."/>
            <person name="Pearson M."/>
            <person name="Roberts A."/>
            <person name="Saif S."/>
            <person name="Shea T."/>
            <person name="Shenoy N."/>
            <person name="Sisk P."/>
            <person name="Stolte C."/>
            <person name="Sykes S."/>
            <person name="Walk T."/>
            <person name="White J."/>
            <person name="Yandava C."/>
            <person name="Haas B."/>
            <person name="Nusbaum C."/>
            <person name="Birren B."/>
        </authorList>
    </citation>
    <scope>NUCLEOTIDE SEQUENCE</scope>
    <source>
        <strain evidence="3">R3-111a-1</strain>
    </source>
</reference>
<dbReference type="eggNOG" id="KOG0246">
    <property type="taxonomic scope" value="Eukaryota"/>
</dbReference>
<keyword evidence="1" id="KW-0067">ATP-binding</keyword>
<dbReference type="PANTHER" id="PTHR47969:SF9">
    <property type="entry name" value="KINESIN-LIKE PROTEIN"/>
    <property type="match status" value="1"/>
</dbReference>
<accession>J3NYX6</accession>
<dbReference type="EMBL" id="GL385397">
    <property type="protein sequence ID" value="EJT76559.1"/>
    <property type="molecule type" value="Genomic_DNA"/>
</dbReference>
<evidence type="ECO:0000313" key="4">
    <source>
        <dbReference type="EnsemblFungi" id="EJT76559"/>
    </source>
</evidence>
<dbReference type="GO" id="GO:0008017">
    <property type="term" value="F:microtubule binding"/>
    <property type="evidence" value="ECO:0007669"/>
    <property type="project" value="InterPro"/>
</dbReference>
<keyword evidence="1" id="KW-0505">Motor protein</keyword>
<dbReference type="GO" id="GO:0005875">
    <property type="term" value="C:microtubule associated complex"/>
    <property type="evidence" value="ECO:0007669"/>
    <property type="project" value="TreeGrafter"/>
</dbReference>
<dbReference type="GO" id="GO:0007018">
    <property type="term" value="P:microtubule-based movement"/>
    <property type="evidence" value="ECO:0007669"/>
    <property type="project" value="InterPro"/>
</dbReference>
<organism evidence="3">
    <name type="scientific">Gaeumannomyces tritici (strain R3-111a-1)</name>
    <name type="common">Wheat and barley take-all root rot fungus</name>
    <name type="synonym">Gaeumannomyces graminis var. tritici</name>
    <dbReference type="NCBI Taxonomy" id="644352"/>
    <lineage>
        <taxon>Eukaryota</taxon>
        <taxon>Fungi</taxon>
        <taxon>Dikarya</taxon>
        <taxon>Ascomycota</taxon>
        <taxon>Pezizomycotina</taxon>
        <taxon>Sordariomycetes</taxon>
        <taxon>Sordariomycetidae</taxon>
        <taxon>Magnaporthales</taxon>
        <taxon>Magnaporthaceae</taxon>
        <taxon>Gaeumannomyces</taxon>
    </lineage>
</organism>
<evidence type="ECO:0000313" key="5">
    <source>
        <dbReference type="Proteomes" id="UP000006039"/>
    </source>
</evidence>
<evidence type="ECO:0000259" key="2">
    <source>
        <dbReference type="PROSITE" id="PS50067"/>
    </source>
</evidence>